<evidence type="ECO:0000313" key="4">
    <source>
        <dbReference type="Proteomes" id="UP000646827"/>
    </source>
</evidence>
<keyword evidence="2" id="KW-0812">Transmembrane</keyword>
<evidence type="ECO:0000256" key="2">
    <source>
        <dbReference type="SAM" id="Phobius"/>
    </source>
</evidence>
<proteinExistence type="predicted"/>
<reference evidence="3 4" key="1">
    <citation type="submission" date="2020-12" db="EMBL/GenBank/DDBJ databases">
        <title>Metabolic potential, ecology and presence of endohyphal bacteria is reflected in genomic diversity of Mucoromycotina.</title>
        <authorList>
            <person name="Muszewska A."/>
            <person name="Okrasinska A."/>
            <person name="Steczkiewicz K."/>
            <person name="Drgas O."/>
            <person name="Orlowska M."/>
            <person name="Perlinska-Lenart U."/>
            <person name="Aleksandrzak-Piekarczyk T."/>
            <person name="Szatraj K."/>
            <person name="Zielenkiewicz U."/>
            <person name="Pilsyk S."/>
            <person name="Malc E."/>
            <person name="Mieczkowski P."/>
            <person name="Kruszewska J.S."/>
            <person name="Biernat P."/>
            <person name="Pawlowska J."/>
        </authorList>
    </citation>
    <scope>NUCLEOTIDE SEQUENCE [LARGE SCALE GENOMIC DNA]</scope>
    <source>
        <strain evidence="3 4">CBS 142.35</strain>
    </source>
</reference>
<protein>
    <submittedName>
        <fullName evidence="3">Uncharacterized protein</fullName>
    </submittedName>
</protein>
<evidence type="ECO:0000313" key="3">
    <source>
        <dbReference type="EMBL" id="KAG2222704.1"/>
    </source>
</evidence>
<accession>A0A8H7S359</accession>
<evidence type="ECO:0000256" key="1">
    <source>
        <dbReference type="SAM" id="MobiDB-lite"/>
    </source>
</evidence>
<dbReference type="EMBL" id="JAEPRB010000076">
    <property type="protein sequence ID" value="KAG2222704.1"/>
    <property type="molecule type" value="Genomic_DNA"/>
</dbReference>
<keyword evidence="4" id="KW-1185">Reference proteome</keyword>
<feature type="region of interest" description="Disordered" evidence="1">
    <location>
        <begin position="84"/>
        <end position="108"/>
    </location>
</feature>
<dbReference type="OrthoDB" id="2263094at2759"/>
<name>A0A8H7S359_9FUNG</name>
<keyword evidence="2" id="KW-0472">Membrane</keyword>
<organism evidence="3 4">
    <name type="scientific">Circinella minor</name>
    <dbReference type="NCBI Taxonomy" id="1195481"/>
    <lineage>
        <taxon>Eukaryota</taxon>
        <taxon>Fungi</taxon>
        <taxon>Fungi incertae sedis</taxon>
        <taxon>Mucoromycota</taxon>
        <taxon>Mucoromycotina</taxon>
        <taxon>Mucoromycetes</taxon>
        <taxon>Mucorales</taxon>
        <taxon>Lichtheimiaceae</taxon>
        <taxon>Circinella</taxon>
    </lineage>
</organism>
<dbReference type="Proteomes" id="UP000646827">
    <property type="component" value="Unassembled WGS sequence"/>
</dbReference>
<comment type="caution">
    <text evidence="3">The sequence shown here is derived from an EMBL/GenBank/DDBJ whole genome shotgun (WGS) entry which is preliminary data.</text>
</comment>
<sequence length="536" mass="60752">MSDSAATAPSSNKEEITKRSSIYLIKEYLENEEGIPSLAGLYNHDKEKFIDMSNPNSVVQTWKHRFITAVHSFQVKKQNGVESEIQSANAESSGVSTPTTTSKRSVSTAESSKTDSCLLSAQNKEQYRKSFEAMKNENKWPLRKNDDGSDIYLEDIMYEFGVECEFEHLVHSFILDPTDLCWKDRLTDEELKRVIDATDPGLPAIGDGVQLIFDHCEKALATVDDEKSGRRGDDIIDTIWKAVTELGFFNPRTHFDEDWTQRTILDFLNMYRNDTLKDIIANGSEMDFVARCWVNLDRCYENIAVAARWFFFYFSLLYFALCIWLYVFLLMNQKRDRGCVSTLVRVNNNRAISGLNPIADKQSSVRPDFLLINNYLDIAVGECGKEDVGGIGKKEIVEKHLHTPKIMKDIFVRILAKGYGESSLARSIKVTAINQNSTRLQVSVLDSPGGYVCRLLNTNNFEIPTIPHLISAQLFPILKLALKTKIIAKNVLKKVEEQQKSKTNTEPDIVCLNKKAATIELPPCLTVNNKRQKVSK</sequence>
<keyword evidence="2" id="KW-1133">Transmembrane helix</keyword>
<gene>
    <name evidence="3" type="ORF">INT45_011192</name>
</gene>
<dbReference type="AlphaFoldDB" id="A0A8H7S359"/>
<feature type="transmembrane region" description="Helical" evidence="2">
    <location>
        <begin position="309"/>
        <end position="329"/>
    </location>
</feature>